<gene>
    <name evidence="1" type="ORF">PPENT_87.1.T2040001</name>
</gene>
<evidence type="ECO:0000313" key="1">
    <source>
        <dbReference type="EMBL" id="CAD8214291.1"/>
    </source>
</evidence>
<dbReference type="EMBL" id="CAJJDO010000204">
    <property type="protein sequence ID" value="CAD8214291.1"/>
    <property type="molecule type" value="Genomic_DNA"/>
</dbReference>
<dbReference type="AlphaFoldDB" id="A0A8S1YLU0"/>
<organism evidence="1 2">
    <name type="scientific">Paramecium pentaurelia</name>
    <dbReference type="NCBI Taxonomy" id="43138"/>
    <lineage>
        <taxon>Eukaryota</taxon>
        <taxon>Sar</taxon>
        <taxon>Alveolata</taxon>
        <taxon>Ciliophora</taxon>
        <taxon>Intramacronucleata</taxon>
        <taxon>Oligohymenophorea</taxon>
        <taxon>Peniculida</taxon>
        <taxon>Parameciidae</taxon>
        <taxon>Paramecium</taxon>
    </lineage>
</organism>
<name>A0A8S1YLU0_9CILI</name>
<reference evidence="1" key="1">
    <citation type="submission" date="2021-01" db="EMBL/GenBank/DDBJ databases">
        <authorList>
            <consortium name="Genoscope - CEA"/>
            <person name="William W."/>
        </authorList>
    </citation>
    <scope>NUCLEOTIDE SEQUENCE</scope>
</reference>
<accession>A0A8S1YLU0</accession>
<evidence type="ECO:0000313" key="2">
    <source>
        <dbReference type="Proteomes" id="UP000689195"/>
    </source>
</evidence>
<protein>
    <submittedName>
        <fullName evidence="1">Uncharacterized protein</fullName>
    </submittedName>
</protein>
<proteinExistence type="predicted"/>
<sequence length="307" mass="35802">MANAGFRLYAYSCIQNCFLCQFGISLNAILYINYHLIKEFSLELIMTRMDKTLIIAIISVNRKIYESPQAVEGSQEEEEVLIMNACLFVYNVQISILVYNGKLILNYKINNAYKFVMNDVIIQNMRNVKMEIMIHKMSFINVNCKISFGMQYFYENVIIQIFQIMKLENVQKEILTMIINLLRRIIKPNLILGIQNQSQLVINVAMVDLIIITNYVMKGIKLELMDVQACAQLKISETIKIILSNQCFPNTLLQLTYLNHKNSQQYIELSFINYLLLIAFILNYQPKIRVSPLKKFTQIIISFLLQL</sequence>
<comment type="caution">
    <text evidence="1">The sequence shown here is derived from an EMBL/GenBank/DDBJ whole genome shotgun (WGS) entry which is preliminary data.</text>
</comment>
<dbReference type="Proteomes" id="UP000689195">
    <property type="component" value="Unassembled WGS sequence"/>
</dbReference>
<keyword evidence="2" id="KW-1185">Reference proteome</keyword>